<dbReference type="Pfam" id="PF01846">
    <property type="entry name" value="FF"/>
    <property type="match status" value="4"/>
</dbReference>
<dbReference type="FunFam" id="1.10.10.440:FF:000021">
    <property type="entry name" value="pre-mRNA-processing protein 40C isoform X1"/>
    <property type="match status" value="1"/>
</dbReference>
<dbReference type="SUPFAM" id="SSF51045">
    <property type="entry name" value="WW domain"/>
    <property type="match status" value="2"/>
</dbReference>
<dbReference type="InterPro" id="IPR045148">
    <property type="entry name" value="TCRG1-like"/>
</dbReference>
<accession>A0A803LRT3</accession>
<evidence type="ECO:0000256" key="2">
    <source>
        <dbReference type="SAM" id="MobiDB-lite"/>
    </source>
</evidence>
<dbReference type="InterPro" id="IPR001202">
    <property type="entry name" value="WW_dom"/>
</dbReference>
<dbReference type="CDD" id="cd00201">
    <property type="entry name" value="WW"/>
    <property type="match status" value="2"/>
</dbReference>
<feature type="domain" description="FF" evidence="4">
    <location>
        <begin position="740"/>
        <end position="797"/>
    </location>
</feature>
<proteinExistence type="predicted"/>
<dbReference type="GO" id="GO:0070063">
    <property type="term" value="F:RNA polymerase binding"/>
    <property type="evidence" value="ECO:0007669"/>
    <property type="project" value="EnsemblPlants"/>
</dbReference>
<dbReference type="Gene3D" id="1.10.10.440">
    <property type="entry name" value="FF domain"/>
    <property type="match status" value="4"/>
</dbReference>
<reference evidence="5" key="1">
    <citation type="journal article" date="2017" name="Nature">
        <title>The genome of Chenopodium quinoa.</title>
        <authorList>
            <person name="Jarvis D.E."/>
            <person name="Ho Y.S."/>
            <person name="Lightfoot D.J."/>
            <person name="Schmoeckel S.M."/>
            <person name="Li B."/>
            <person name="Borm T.J.A."/>
            <person name="Ohyanagi H."/>
            <person name="Mineta K."/>
            <person name="Michell C.T."/>
            <person name="Saber N."/>
            <person name="Kharbatia N.M."/>
            <person name="Rupper R.R."/>
            <person name="Sharp A.R."/>
            <person name="Dally N."/>
            <person name="Boughton B.A."/>
            <person name="Woo Y.H."/>
            <person name="Gao G."/>
            <person name="Schijlen E.G.W.M."/>
            <person name="Guo X."/>
            <person name="Momin A.A."/>
            <person name="Negrao S."/>
            <person name="Al-Babili S."/>
            <person name="Gehring C."/>
            <person name="Roessner U."/>
            <person name="Jung C."/>
            <person name="Murphy K."/>
            <person name="Arold S.T."/>
            <person name="Gojobori T."/>
            <person name="van der Linden C.G."/>
            <person name="van Loo E.N."/>
            <person name="Jellen E.N."/>
            <person name="Maughan P.J."/>
            <person name="Tester M."/>
        </authorList>
    </citation>
    <scope>NUCLEOTIDE SEQUENCE [LARGE SCALE GENOMIC DNA]</scope>
    <source>
        <strain evidence="5">cv. PI 614886</strain>
    </source>
</reference>
<organism evidence="5 6">
    <name type="scientific">Chenopodium quinoa</name>
    <name type="common">Quinoa</name>
    <dbReference type="NCBI Taxonomy" id="63459"/>
    <lineage>
        <taxon>Eukaryota</taxon>
        <taxon>Viridiplantae</taxon>
        <taxon>Streptophyta</taxon>
        <taxon>Embryophyta</taxon>
        <taxon>Tracheophyta</taxon>
        <taxon>Spermatophyta</taxon>
        <taxon>Magnoliopsida</taxon>
        <taxon>eudicotyledons</taxon>
        <taxon>Gunneridae</taxon>
        <taxon>Pentapetalae</taxon>
        <taxon>Caryophyllales</taxon>
        <taxon>Chenopodiaceae</taxon>
        <taxon>Chenopodioideae</taxon>
        <taxon>Atripliceae</taxon>
        <taxon>Chenopodium</taxon>
    </lineage>
</organism>
<keyword evidence="1" id="KW-0677">Repeat</keyword>
<feature type="domain" description="WW" evidence="3">
    <location>
        <begin position="347"/>
        <end position="374"/>
    </location>
</feature>
<dbReference type="InterPro" id="IPR036517">
    <property type="entry name" value="FF_domain_sf"/>
</dbReference>
<feature type="region of interest" description="Disordered" evidence="2">
    <location>
        <begin position="1"/>
        <end position="28"/>
    </location>
</feature>
<evidence type="ECO:0000313" key="6">
    <source>
        <dbReference type="Proteomes" id="UP000596660"/>
    </source>
</evidence>
<dbReference type="OMA" id="MMNGPIG"/>
<dbReference type="PANTHER" id="PTHR15377:SF3">
    <property type="entry name" value="WW DOMAIN-CONTAINING PROTEIN"/>
    <property type="match status" value="1"/>
</dbReference>
<evidence type="ECO:0000313" key="5">
    <source>
        <dbReference type="EnsemblPlants" id="AUR62017662-RA:cds"/>
    </source>
</evidence>
<feature type="compositionally biased region" description="Polar residues" evidence="2">
    <location>
        <begin position="916"/>
        <end position="933"/>
    </location>
</feature>
<name>A0A803LRT3_CHEQI</name>
<keyword evidence="6" id="KW-1185">Reference proteome</keyword>
<dbReference type="Gramene" id="AUR62017662-RA">
    <property type="protein sequence ID" value="AUR62017662-RA:cds"/>
    <property type="gene ID" value="AUR62017662"/>
</dbReference>
<feature type="region of interest" description="Disordered" evidence="2">
    <location>
        <begin position="701"/>
        <end position="726"/>
    </location>
</feature>
<feature type="domain" description="FF" evidence="4">
    <location>
        <begin position="637"/>
        <end position="691"/>
    </location>
</feature>
<dbReference type="PANTHER" id="PTHR15377">
    <property type="entry name" value="TRANSCRIPTION ELONGATION REGULATOR 1"/>
    <property type="match status" value="1"/>
</dbReference>
<evidence type="ECO:0000259" key="4">
    <source>
        <dbReference type="PROSITE" id="PS51676"/>
    </source>
</evidence>
<dbReference type="PROSITE" id="PS50020">
    <property type="entry name" value="WW_DOMAIN_2"/>
    <property type="match status" value="2"/>
</dbReference>
<feature type="compositionally biased region" description="Low complexity" evidence="2">
    <location>
        <begin position="453"/>
        <end position="463"/>
    </location>
</feature>
<dbReference type="SMART" id="SM00456">
    <property type="entry name" value="WW"/>
    <property type="match status" value="2"/>
</dbReference>
<feature type="region of interest" description="Disordered" evidence="2">
    <location>
        <begin position="761"/>
        <end position="785"/>
    </location>
</feature>
<feature type="compositionally biased region" description="Basic and acidic residues" evidence="2">
    <location>
        <begin position="765"/>
        <end position="774"/>
    </location>
</feature>
<evidence type="ECO:0008006" key="7">
    <source>
        <dbReference type="Google" id="ProtNLM"/>
    </source>
</evidence>
<dbReference type="Gene3D" id="2.20.70.10">
    <property type="match status" value="2"/>
</dbReference>
<dbReference type="EnsemblPlants" id="AUR62017662-RA">
    <property type="protein sequence ID" value="AUR62017662-RA:cds"/>
    <property type="gene ID" value="AUR62017662"/>
</dbReference>
<dbReference type="FunFam" id="1.10.10.440:FF:000028">
    <property type="entry name" value="Pre-mRNA-processing protein 40C"/>
    <property type="match status" value="1"/>
</dbReference>
<evidence type="ECO:0000256" key="1">
    <source>
        <dbReference type="ARBA" id="ARBA00022737"/>
    </source>
</evidence>
<dbReference type="SUPFAM" id="SSF81698">
    <property type="entry name" value="FF domain"/>
    <property type="match status" value="5"/>
</dbReference>
<feature type="region of interest" description="Disordered" evidence="2">
    <location>
        <begin position="450"/>
        <end position="519"/>
    </location>
</feature>
<feature type="domain" description="FF" evidence="4">
    <location>
        <begin position="514"/>
        <end position="568"/>
    </location>
</feature>
<feature type="region of interest" description="Disordered" evidence="2">
    <location>
        <begin position="872"/>
        <end position="933"/>
    </location>
</feature>
<dbReference type="AlphaFoldDB" id="A0A803LRT3"/>
<evidence type="ECO:0000259" key="3">
    <source>
        <dbReference type="PROSITE" id="PS50020"/>
    </source>
</evidence>
<dbReference type="GO" id="GO:0005634">
    <property type="term" value="C:nucleus"/>
    <property type="evidence" value="ECO:0007669"/>
    <property type="project" value="TreeGrafter"/>
</dbReference>
<feature type="compositionally biased region" description="Polar residues" evidence="2">
    <location>
        <begin position="469"/>
        <end position="483"/>
    </location>
</feature>
<sequence length="933" mass="102513">MGYSEVVNNNSLPPGALQPSQPVPVRPPAAAFEVSGNAASQMMPPQRASATATNFTYTANTVTTSVLKDASAVSSSGSSAAQASSSSETTVSVTSNVSQVTTSISGSQSFELHSGLSTGSMKPGIPGQAASAVLSSGHSVSSLVMGSFASAVLRPGMPVVPLQSNPTFQPQAYPPYASIPNPGASPQPLWLQPPQMGALRPPFFPYPPAFPGPFGLAARGSLPSVPVPDAQPPGITPVNNLGGMRSSSVTAPGVQLVHSSVMQPEVPPPGTDNSKQVADASTNGTYYQNHQLDAWSAHRTDSGALYYYNAITGESTYEKPFGFKGEPAKATTQPTPVAWEKVNGTDWALVSTNDGKKYYYNTKTEISSWQVPLVVTELRKKHENDNVKENSISVPISTEFNEKGSVPTSLSAPALNTGGRDAIALRASGAPGSSSALDLIKKKLQESGAAQVTSFSTTSSGSTLLEVNGSKTVEPTAKGSQSEGNKDKPKDAEGDGNVSDSSSDSEDEDSGPTKEERIAQFKDMLKERGVAPFSKWDKELPKIVFDPRFKAIPTYAERRSLFEHFVRTRAEQERKEKRAAQKAAVEGFKQLLEESKEKRWGHDPRFEALERKDREALLNERVLSLKRAAEEKARAERAVAVSNFKSMLRERGDITASSRWSRVKDGLRDDNRYKAVKHEDREIFFNEYISELKAADDEAERAEKAKREEQEKLKEREREFRKRKEREEQEMERVRVKVRRKEAVASYQALLVETIKNPQASWTESKPKLAKDPQGRASNPDLDESDLEKLFREHVKMLYELDDIFCTHPCPSHPGLFNLEFVASFDVQRCAHDFRALLAEVITPEAATKETEDGRTVLSSWSTAKSFLKSDPRYSKMPRKDREALWKRHAEEMQRKQKDAAEQKGEKYNESKSRNSNDSVRPSSASRSGQEWR</sequence>
<dbReference type="GO" id="GO:0003712">
    <property type="term" value="F:transcription coregulator activity"/>
    <property type="evidence" value="ECO:0007669"/>
    <property type="project" value="TreeGrafter"/>
</dbReference>
<dbReference type="SMART" id="SM00441">
    <property type="entry name" value="FF"/>
    <property type="match status" value="4"/>
</dbReference>
<dbReference type="InterPro" id="IPR036020">
    <property type="entry name" value="WW_dom_sf"/>
</dbReference>
<dbReference type="PROSITE" id="PS01159">
    <property type="entry name" value="WW_DOMAIN_1"/>
    <property type="match status" value="2"/>
</dbReference>
<dbReference type="InterPro" id="IPR002713">
    <property type="entry name" value="FF_domain"/>
</dbReference>
<feature type="compositionally biased region" description="Basic and acidic residues" evidence="2">
    <location>
        <begin position="484"/>
        <end position="493"/>
    </location>
</feature>
<feature type="domain" description="WW" evidence="3">
    <location>
        <begin position="295"/>
        <end position="322"/>
    </location>
</feature>
<feature type="compositionally biased region" description="Polar residues" evidence="2">
    <location>
        <begin position="1"/>
        <end position="12"/>
    </location>
</feature>
<dbReference type="PROSITE" id="PS51676">
    <property type="entry name" value="FF"/>
    <property type="match status" value="3"/>
</dbReference>
<feature type="compositionally biased region" description="Basic and acidic residues" evidence="2">
    <location>
        <begin position="872"/>
        <end position="915"/>
    </location>
</feature>
<dbReference type="Proteomes" id="UP000596660">
    <property type="component" value="Unplaced"/>
</dbReference>
<reference evidence="5" key="2">
    <citation type="submission" date="2021-03" db="UniProtKB">
        <authorList>
            <consortium name="EnsemblPlants"/>
        </authorList>
    </citation>
    <scope>IDENTIFICATION</scope>
</reference>
<dbReference type="Pfam" id="PF00397">
    <property type="entry name" value="WW"/>
    <property type="match status" value="1"/>
</dbReference>
<dbReference type="FunFam" id="1.10.10.440:FF:000020">
    <property type="entry name" value="Pre-mRNA-processing protein 40C"/>
    <property type="match status" value="1"/>
</dbReference>
<dbReference type="GO" id="GO:0008380">
    <property type="term" value="P:RNA splicing"/>
    <property type="evidence" value="ECO:0007669"/>
    <property type="project" value="EnsemblPlants"/>
</dbReference>
<protein>
    <recommendedName>
        <fullName evidence="7">Pre-mRNA-processing protein 40C</fullName>
    </recommendedName>
</protein>